<reference evidence="19" key="1">
    <citation type="submission" date="2021-06" db="EMBL/GenBank/DDBJ databases">
        <title>44 bacteria genomes isolated from Dapeng, Shenzhen.</title>
        <authorList>
            <person name="Zheng W."/>
            <person name="Yu S."/>
            <person name="Huang Y."/>
        </authorList>
    </citation>
    <scope>NUCLEOTIDE SEQUENCE</scope>
    <source>
        <strain evidence="19">DP5N28-2</strain>
    </source>
</reference>
<dbReference type="CDD" id="cd01335">
    <property type="entry name" value="Radical_SAM"/>
    <property type="match status" value="1"/>
</dbReference>
<feature type="binding site" evidence="16">
    <location>
        <position position="183"/>
    </location>
    <ligand>
        <name>S-adenosyl-L-methionine</name>
        <dbReference type="ChEBI" id="CHEBI:59789"/>
        <label>2</label>
    </ligand>
</feature>
<keyword evidence="5 15" id="KW-0004">4Fe-4S</keyword>
<dbReference type="RefSeq" id="WP_222578320.1">
    <property type="nucleotide sequence ID" value="NZ_JAHVHU010000002.1"/>
</dbReference>
<feature type="binding site" evidence="16">
    <location>
        <position position="329"/>
    </location>
    <ligand>
        <name>S-adenosyl-L-methionine</name>
        <dbReference type="ChEBI" id="CHEBI:59789"/>
        <label>1</label>
    </ligand>
</feature>
<keyword evidence="11 15" id="KW-0411">Iron-sulfur</keyword>
<protein>
    <recommendedName>
        <fullName evidence="15">Coproporphyrinogen-III oxidase</fullName>
        <ecNumber evidence="15">1.3.98.3</ecNumber>
    </recommendedName>
</protein>
<dbReference type="GO" id="GO:0006782">
    <property type="term" value="P:protoporphyrinogen IX biosynthetic process"/>
    <property type="evidence" value="ECO:0007669"/>
    <property type="project" value="TreeGrafter"/>
</dbReference>
<dbReference type="InterPro" id="IPR004558">
    <property type="entry name" value="Coprogen_oxidase_HemN"/>
</dbReference>
<keyword evidence="10 15" id="KW-0408">Iron</keyword>
<dbReference type="SMART" id="SM00729">
    <property type="entry name" value="Elp3"/>
    <property type="match status" value="1"/>
</dbReference>
<keyword evidence="9 15" id="KW-0560">Oxidoreductase</keyword>
<evidence type="ECO:0000256" key="2">
    <source>
        <dbReference type="ARBA" id="ARBA00004785"/>
    </source>
</evidence>
<dbReference type="SFLD" id="SFLDG01065">
    <property type="entry name" value="anaerobic_coproporphyrinogen-I"/>
    <property type="match status" value="1"/>
</dbReference>
<feature type="binding site" evidence="16">
    <location>
        <position position="144"/>
    </location>
    <ligand>
        <name>S-adenosyl-L-methionine</name>
        <dbReference type="ChEBI" id="CHEBI:59789"/>
        <label>1</label>
    </ligand>
</feature>
<feature type="binding site" evidence="17">
    <location>
        <position position="65"/>
    </location>
    <ligand>
        <name>[4Fe-4S] cluster</name>
        <dbReference type="ChEBI" id="CHEBI:49883"/>
        <note>4Fe-4S-S-AdoMet</note>
    </ligand>
</feature>
<evidence type="ECO:0000256" key="12">
    <source>
        <dbReference type="ARBA" id="ARBA00023244"/>
    </source>
</evidence>
<feature type="binding site" evidence="17">
    <location>
        <position position="62"/>
    </location>
    <ligand>
        <name>[4Fe-4S] cluster</name>
        <dbReference type="ChEBI" id="CHEBI:49883"/>
        <note>4Fe-4S-S-AdoMet</note>
    </ligand>
</feature>
<dbReference type="SUPFAM" id="SSF102114">
    <property type="entry name" value="Radical SAM enzymes"/>
    <property type="match status" value="1"/>
</dbReference>
<dbReference type="InterPro" id="IPR023404">
    <property type="entry name" value="rSAM_horseshoe"/>
</dbReference>
<keyword evidence="12 15" id="KW-0627">Porphyrin biosynthesis</keyword>
<feature type="binding site" evidence="17">
    <location>
        <position position="58"/>
    </location>
    <ligand>
        <name>[4Fe-4S] cluster</name>
        <dbReference type="ChEBI" id="CHEBI:49883"/>
        <note>4Fe-4S-S-AdoMet</note>
    </ligand>
</feature>
<keyword evidence="7 15" id="KW-0949">S-adenosyl-L-methionine</keyword>
<feature type="binding site" evidence="16">
    <location>
        <position position="109"/>
    </location>
    <ligand>
        <name>S-adenosyl-L-methionine</name>
        <dbReference type="ChEBI" id="CHEBI:59789"/>
        <label>1</label>
    </ligand>
</feature>
<evidence type="ECO:0000259" key="18">
    <source>
        <dbReference type="PROSITE" id="PS51918"/>
    </source>
</evidence>
<dbReference type="NCBIfam" id="TIGR00538">
    <property type="entry name" value="hemN"/>
    <property type="match status" value="1"/>
</dbReference>
<evidence type="ECO:0000256" key="5">
    <source>
        <dbReference type="ARBA" id="ARBA00022485"/>
    </source>
</evidence>
<evidence type="ECO:0000256" key="4">
    <source>
        <dbReference type="ARBA" id="ARBA00011245"/>
    </source>
</evidence>
<feature type="binding site" evidence="16">
    <location>
        <position position="171"/>
    </location>
    <ligand>
        <name>S-adenosyl-L-methionine</name>
        <dbReference type="ChEBI" id="CHEBI:59789"/>
        <label>2</label>
    </ligand>
</feature>
<evidence type="ECO:0000256" key="14">
    <source>
        <dbReference type="ARBA" id="ARBA00048321"/>
    </source>
</evidence>
<dbReference type="PANTHER" id="PTHR13932">
    <property type="entry name" value="COPROPORPHYRINIGEN III OXIDASE"/>
    <property type="match status" value="1"/>
</dbReference>
<dbReference type="GO" id="GO:0005737">
    <property type="term" value="C:cytoplasm"/>
    <property type="evidence" value="ECO:0007669"/>
    <property type="project" value="UniProtKB-SubCell"/>
</dbReference>
<dbReference type="SFLD" id="SFLDS00029">
    <property type="entry name" value="Radical_SAM"/>
    <property type="match status" value="1"/>
</dbReference>
<evidence type="ECO:0000256" key="3">
    <source>
        <dbReference type="ARBA" id="ARBA00005493"/>
    </source>
</evidence>
<dbReference type="Pfam" id="PF04055">
    <property type="entry name" value="Radical_SAM"/>
    <property type="match status" value="1"/>
</dbReference>
<dbReference type="EMBL" id="JAHVHU010000002">
    <property type="protein sequence ID" value="MBY5956800.1"/>
    <property type="molecule type" value="Genomic_DNA"/>
</dbReference>
<dbReference type="GO" id="GO:0051539">
    <property type="term" value="F:4 iron, 4 sulfur cluster binding"/>
    <property type="evidence" value="ECO:0007669"/>
    <property type="project" value="UniProtKB-KW"/>
</dbReference>
<keyword evidence="8 15" id="KW-0479">Metal-binding</keyword>
<keyword evidence="20" id="KW-1185">Reference proteome</keyword>
<feature type="binding site" evidence="16">
    <location>
        <begin position="64"/>
        <end position="66"/>
    </location>
    <ligand>
        <name>S-adenosyl-L-methionine</name>
        <dbReference type="ChEBI" id="CHEBI:59789"/>
        <label>2</label>
    </ligand>
</feature>
<organism evidence="19 20">
    <name type="scientific">Membranihabitans marinus</name>
    <dbReference type="NCBI Taxonomy" id="1227546"/>
    <lineage>
        <taxon>Bacteria</taxon>
        <taxon>Pseudomonadati</taxon>
        <taxon>Bacteroidota</taxon>
        <taxon>Saprospiria</taxon>
        <taxon>Saprospirales</taxon>
        <taxon>Saprospiraceae</taxon>
        <taxon>Membranihabitans</taxon>
    </lineage>
</organism>
<dbReference type="InterPro" id="IPR034505">
    <property type="entry name" value="Coproporphyrinogen-III_oxidase"/>
</dbReference>
<evidence type="ECO:0000256" key="15">
    <source>
        <dbReference type="PIRNR" id="PIRNR000167"/>
    </source>
</evidence>
<evidence type="ECO:0000256" key="1">
    <source>
        <dbReference type="ARBA" id="ARBA00004496"/>
    </source>
</evidence>
<comment type="function">
    <text evidence="13">Involved in the heme biosynthesis. Catalyzes the anaerobic oxidative decarboxylation of propionate groups of rings A and B of coproporphyrinogen III to yield the vinyl groups in protoporphyrinogen IX.</text>
</comment>
<sequence>MKDPLIDKYNVPGPRYTSYPTVPYWQPEFFSVKKWMNEVESRTKADPAISLYIHLPFCEKLCTFCGCHKRITVRHEVEDPYIAYLLREWQQYHSVITREITISELHLGGGTPTFFSPTNLAALLDGLFQQPGVNLPDRPRYSFEGHPNNTTKQHLETLYQYGFRRVSFGVQDYNERIQKAINRIQPYDHVQQVTMDARAAGYESVGHDLIFGLPFQTLADIRRNIKYTQRLMPERIAFYSYAHVPWIKGTGQRGFDASDLPPANLKRDMYEYGKEQLQGLGYEEIGFDHFALPGDALSAASRKGTLHRNFMGYTEVNSTNMIGLGVSAISDMGSSFAQNEKNVERYYELLDAGKSTVTKGHHLDHRDQVIRRHLLNLTCRLETSWNEDDMKFDVLPEVLDRLEEPLKDNLIQISNNTLSVTDRGRPFIRNICMAFDLHLHQNQPENRIFSMTV</sequence>
<name>A0A953HR09_9BACT</name>
<feature type="binding site" evidence="16">
    <location>
        <begin position="110"/>
        <end position="111"/>
    </location>
    <ligand>
        <name>S-adenosyl-L-methionine</name>
        <dbReference type="ChEBI" id="CHEBI:59789"/>
        <label>2</label>
    </ligand>
</feature>
<dbReference type="PROSITE" id="PS51918">
    <property type="entry name" value="RADICAL_SAM"/>
    <property type="match status" value="1"/>
</dbReference>
<dbReference type="Gene3D" id="3.80.30.20">
    <property type="entry name" value="tm_1862 like domain"/>
    <property type="match status" value="1"/>
</dbReference>
<dbReference type="PIRSF" id="PIRSF000167">
    <property type="entry name" value="HemN"/>
    <property type="match status" value="1"/>
</dbReference>
<comment type="pathway">
    <text evidence="2 15">Porphyrin-containing compound metabolism; protoporphyrin-IX biosynthesis; protoporphyrinogen-IX from coproporphyrinogen-III (AdoMet route): step 1/1.</text>
</comment>
<comment type="catalytic activity">
    <reaction evidence="14 15">
        <text>coproporphyrinogen III + 2 S-adenosyl-L-methionine = protoporphyrinogen IX + 2 5'-deoxyadenosine + 2 L-methionine + 2 CO2</text>
        <dbReference type="Rhea" id="RHEA:15425"/>
        <dbReference type="ChEBI" id="CHEBI:16526"/>
        <dbReference type="ChEBI" id="CHEBI:17319"/>
        <dbReference type="ChEBI" id="CHEBI:57307"/>
        <dbReference type="ChEBI" id="CHEBI:57309"/>
        <dbReference type="ChEBI" id="CHEBI:57844"/>
        <dbReference type="ChEBI" id="CHEBI:59789"/>
        <dbReference type="EC" id="1.3.98.3"/>
    </reaction>
</comment>
<dbReference type="EC" id="1.3.98.3" evidence="15"/>
<dbReference type="AlphaFoldDB" id="A0A953HR09"/>
<feature type="binding site" evidence="16">
    <location>
        <position position="52"/>
    </location>
    <ligand>
        <name>S-adenosyl-L-methionine</name>
        <dbReference type="ChEBI" id="CHEBI:59789"/>
        <label>1</label>
    </ligand>
</feature>
<dbReference type="SFLD" id="SFLDG01082">
    <property type="entry name" value="B12-binding_domain_containing"/>
    <property type="match status" value="1"/>
</dbReference>
<evidence type="ECO:0000256" key="7">
    <source>
        <dbReference type="ARBA" id="ARBA00022691"/>
    </source>
</evidence>
<dbReference type="GO" id="GO:0046872">
    <property type="term" value="F:metal ion binding"/>
    <property type="evidence" value="ECO:0007669"/>
    <property type="project" value="UniProtKB-KW"/>
</dbReference>
<evidence type="ECO:0000256" key="11">
    <source>
        <dbReference type="ARBA" id="ARBA00023014"/>
    </source>
</evidence>
<feature type="binding site" evidence="16">
    <location>
        <position position="208"/>
    </location>
    <ligand>
        <name>S-adenosyl-L-methionine</name>
        <dbReference type="ChEBI" id="CHEBI:59789"/>
        <label>2</label>
    </ligand>
</feature>
<keyword evidence="6 15" id="KW-0963">Cytoplasm</keyword>
<dbReference type="InterPro" id="IPR058240">
    <property type="entry name" value="rSAM_sf"/>
</dbReference>
<comment type="similarity">
    <text evidence="3 15">Belongs to the anaerobic coproporphyrinogen-III oxidase family.</text>
</comment>
<feature type="binding site" evidence="16">
    <location>
        <position position="242"/>
    </location>
    <ligand>
        <name>S-adenosyl-L-methionine</name>
        <dbReference type="ChEBI" id="CHEBI:59789"/>
        <label>2</label>
    </ligand>
</feature>
<proteinExistence type="inferred from homology"/>
<dbReference type="InterPro" id="IPR007197">
    <property type="entry name" value="rSAM"/>
</dbReference>
<dbReference type="InterPro" id="IPR006638">
    <property type="entry name" value="Elp3/MiaA/NifB-like_rSAM"/>
</dbReference>
<comment type="subcellular location">
    <subcellularLocation>
        <location evidence="1 15">Cytoplasm</location>
    </subcellularLocation>
</comment>
<comment type="cofactor">
    <cofactor evidence="15 17">
        <name>[4Fe-4S] cluster</name>
        <dbReference type="ChEBI" id="CHEBI:49883"/>
    </cofactor>
    <text evidence="15 17">Binds 1 [4Fe-4S] cluster. The cluster is coordinated with 3 cysteines and an exchangeable S-adenosyl-L-methionine.</text>
</comment>
<dbReference type="GO" id="GO:0004109">
    <property type="term" value="F:coproporphyrinogen oxidase activity"/>
    <property type="evidence" value="ECO:0007669"/>
    <property type="project" value="InterPro"/>
</dbReference>
<evidence type="ECO:0000256" key="13">
    <source>
        <dbReference type="ARBA" id="ARBA00024295"/>
    </source>
</evidence>
<evidence type="ECO:0000256" key="17">
    <source>
        <dbReference type="PIRSR" id="PIRSR000167-2"/>
    </source>
</evidence>
<accession>A0A953HR09</accession>
<evidence type="ECO:0000256" key="9">
    <source>
        <dbReference type="ARBA" id="ARBA00023002"/>
    </source>
</evidence>
<evidence type="ECO:0000256" key="10">
    <source>
        <dbReference type="ARBA" id="ARBA00023004"/>
    </source>
</evidence>
<comment type="caution">
    <text evidence="19">The sequence shown here is derived from an EMBL/GenBank/DDBJ whole genome shotgun (WGS) entry which is preliminary data.</text>
</comment>
<evidence type="ECO:0000313" key="19">
    <source>
        <dbReference type="EMBL" id="MBY5956800.1"/>
    </source>
</evidence>
<feature type="domain" description="Radical SAM core" evidence="18">
    <location>
        <begin position="43"/>
        <end position="283"/>
    </location>
</feature>
<evidence type="ECO:0000256" key="16">
    <source>
        <dbReference type="PIRSR" id="PIRSR000167-1"/>
    </source>
</evidence>
<comment type="subunit">
    <text evidence="4">Monomer.</text>
</comment>
<dbReference type="Gene3D" id="1.10.10.920">
    <property type="match status" value="1"/>
</dbReference>
<gene>
    <name evidence="19" type="primary">hemN</name>
    <name evidence="19" type="ORF">KUV50_01540</name>
</gene>
<dbReference type="PANTHER" id="PTHR13932:SF6">
    <property type="entry name" value="OXYGEN-INDEPENDENT COPROPORPHYRINOGEN III OXIDASE"/>
    <property type="match status" value="1"/>
</dbReference>
<dbReference type="Proteomes" id="UP000753961">
    <property type="component" value="Unassembled WGS sequence"/>
</dbReference>
<evidence type="ECO:0000256" key="6">
    <source>
        <dbReference type="ARBA" id="ARBA00022490"/>
    </source>
</evidence>
<evidence type="ECO:0000313" key="20">
    <source>
        <dbReference type="Proteomes" id="UP000753961"/>
    </source>
</evidence>
<dbReference type="GO" id="GO:0051989">
    <property type="term" value="F:coproporphyrinogen dehydrogenase activity"/>
    <property type="evidence" value="ECO:0007669"/>
    <property type="project" value="UniProtKB-EC"/>
</dbReference>
<evidence type="ECO:0000256" key="8">
    <source>
        <dbReference type="ARBA" id="ARBA00022723"/>
    </source>
</evidence>